<feature type="binding site" evidence="5">
    <location>
        <position position="271"/>
    </location>
    <ligand>
        <name>N(2)-acetyl-L-ornithine</name>
        <dbReference type="ChEBI" id="CHEBI:57805"/>
    </ligand>
</feature>
<dbReference type="InterPro" id="IPR004636">
    <property type="entry name" value="AcOrn/SuccOrn_fam"/>
</dbReference>
<comment type="subunit">
    <text evidence="5">Homodimer.</text>
</comment>
<dbReference type="InterPro" id="IPR015422">
    <property type="entry name" value="PyrdxlP-dep_Trfase_small"/>
</dbReference>
<dbReference type="NCBIfam" id="TIGR00707">
    <property type="entry name" value="argD"/>
    <property type="match status" value="1"/>
</dbReference>
<dbReference type="RefSeq" id="WP_283173357.1">
    <property type="nucleotide sequence ID" value="NZ_JAPNOA010000022.1"/>
</dbReference>
<accession>A0A9X3ECN8</accession>
<keyword evidence="3 5" id="KW-0808">Transferase</keyword>
<evidence type="ECO:0000256" key="1">
    <source>
        <dbReference type="ARBA" id="ARBA00022576"/>
    </source>
</evidence>
<dbReference type="InterPro" id="IPR005814">
    <property type="entry name" value="Aminotrans_3"/>
</dbReference>
<comment type="caution">
    <text evidence="6">The sequence shown here is derived from an EMBL/GenBank/DDBJ whole genome shotgun (WGS) entry which is preliminary data.</text>
</comment>
<dbReference type="InterPro" id="IPR015424">
    <property type="entry name" value="PyrdxlP-dep_Trfase"/>
</dbReference>
<dbReference type="InterPro" id="IPR050103">
    <property type="entry name" value="Class-III_PLP-dep_AT"/>
</dbReference>
<comment type="catalytic activity">
    <reaction evidence="5">
        <text>N(2)-acetyl-L-ornithine + 2-oxoglutarate = N-acetyl-L-glutamate 5-semialdehyde + L-glutamate</text>
        <dbReference type="Rhea" id="RHEA:18049"/>
        <dbReference type="ChEBI" id="CHEBI:16810"/>
        <dbReference type="ChEBI" id="CHEBI:29123"/>
        <dbReference type="ChEBI" id="CHEBI:29985"/>
        <dbReference type="ChEBI" id="CHEBI:57805"/>
        <dbReference type="EC" id="2.6.1.11"/>
    </reaction>
</comment>
<proteinExistence type="inferred from homology"/>
<feature type="modified residue" description="N6-(pyridoxal phosphate)lysine" evidence="5">
    <location>
        <position position="243"/>
    </location>
</feature>
<dbReference type="FunFam" id="3.40.640.10:FF:000004">
    <property type="entry name" value="Acetylornithine aminotransferase"/>
    <property type="match status" value="1"/>
</dbReference>
<sequence length="388" mass="41121">MQAIMNTYGRLPVTFTSGEGSWVTDSEGKKYLDALCGIAVTGLGHAHPAVTEAICNQAQTLIHTSNLYSIERQQQLADALVRVSGMENVFFSNSGAEANEAAIKIARKYGHQKGIHEPVIIVMTKAFHGRTLGTLAATGNPKAQEGFGPMINGFIRVPYNDLNTLTQVAKANSNVVAVMLETVQGEGGLATGSTEYLQGVRSLCDEMGFLMLVDEVQTGNGRTGSYFSYQQLGFMPDVVSTAKGLGNGVPIGACLARGVAASVFQPGSHGSTYGGNPLSSAAALAVVTTIEKENLCENALKMGEYLTSSFRERLAGNPRLVDIRGRGLMIGLVLDRDCPQLMAAALEKGLLLNITAGNVLRLLPALNLTKADADKIIDIVCDLVKNLD</sequence>
<evidence type="ECO:0000256" key="4">
    <source>
        <dbReference type="ARBA" id="ARBA00022898"/>
    </source>
</evidence>
<dbReference type="InterPro" id="IPR049704">
    <property type="entry name" value="Aminotrans_3_PPA_site"/>
</dbReference>
<comment type="cofactor">
    <cofactor evidence="5">
        <name>pyridoxal 5'-phosphate</name>
        <dbReference type="ChEBI" id="CHEBI:597326"/>
    </cofactor>
    <text evidence="5">Binds 1 pyridoxal phosphate per subunit.</text>
</comment>
<dbReference type="HAMAP" id="MF_01107">
    <property type="entry name" value="ArgD_aminotrans_3"/>
    <property type="match status" value="1"/>
</dbReference>
<gene>
    <name evidence="5" type="primary">argD</name>
    <name evidence="6" type="ORF">OUO13_08085</name>
</gene>
<dbReference type="GO" id="GO:0030170">
    <property type="term" value="F:pyridoxal phosphate binding"/>
    <property type="evidence" value="ECO:0007669"/>
    <property type="project" value="InterPro"/>
</dbReference>
<dbReference type="GO" id="GO:0006526">
    <property type="term" value="P:L-arginine biosynthetic process"/>
    <property type="evidence" value="ECO:0007669"/>
    <property type="project" value="UniProtKB-UniRule"/>
</dbReference>
<feature type="binding site" evidence="5">
    <location>
        <begin position="214"/>
        <end position="217"/>
    </location>
    <ligand>
        <name>pyridoxal 5'-phosphate</name>
        <dbReference type="ChEBI" id="CHEBI:597326"/>
    </ligand>
</feature>
<comment type="miscellaneous">
    <text evidence="5">May also have succinyldiaminopimelate aminotransferase activity, thus carrying out the corresponding step in lysine biosynthesis.</text>
</comment>
<dbReference type="EMBL" id="JAPNOA010000022">
    <property type="protein sequence ID" value="MCY0965142.1"/>
    <property type="molecule type" value="Genomic_DNA"/>
</dbReference>
<dbReference type="NCBIfam" id="NF002325">
    <property type="entry name" value="PRK01278.1"/>
    <property type="match status" value="1"/>
</dbReference>
<evidence type="ECO:0000256" key="5">
    <source>
        <dbReference type="HAMAP-Rule" id="MF_01107"/>
    </source>
</evidence>
<keyword evidence="7" id="KW-1185">Reference proteome</keyword>
<dbReference type="PROSITE" id="PS00600">
    <property type="entry name" value="AA_TRANSFER_CLASS_3"/>
    <property type="match status" value="1"/>
</dbReference>
<keyword evidence="5" id="KW-0055">Arginine biosynthesis</keyword>
<dbReference type="PANTHER" id="PTHR11986">
    <property type="entry name" value="AMINOTRANSFERASE CLASS III"/>
    <property type="match status" value="1"/>
</dbReference>
<comment type="subcellular location">
    <subcellularLocation>
        <location evidence="5">Cytoplasm</location>
    </subcellularLocation>
</comment>
<dbReference type="PANTHER" id="PTHR11986:SF79">
    <property type="entry name" value="ACETYLORNITHINE AMINOTRANSFERASE, MITOCHONDRIAL"/>
    <property type="match status" value="1"/>
</dbReference>
<dbReference type="PIRSF" id="PIRSF000521">
    <property type="entry name" value="Transaminase_4ab_Lys_Orn"/>
    <property type="match status" value="1"/>
</dbReference>
<evidence type="ECO:0000256" key="2">
    <source>
        <dbReference type="ARBA" id="ARBA00022605"/>
    </source>
</evidence>
<feature type="binding site" evidence="5">
    <location>
        <position position="272"/>
    </location>
    <ligand>
        <name>pyridoxal 5'-phosphate</name>
        <dbReference type="ChEBI" id="CHEBI:597326"/>
    </ligand>
</feature>
<dbReference type="Proteomes" id="UP001150830">
    <property type="component" value="Unassembled WGS sequence"/>
</dbReference>
<keyword evidence="4 5" id="KW-0663">Pyridoxal phosphate</keyword>
<dbReference type="Gene3D" id="3.40.640.10">
    <property type="entry name" value="Type I PLP-dependent aspartate aminotransferase-like (Major domain)"/>
    <property type="match status" value="1"/>
</dbReference>
<feature type="binding site" evidence="5">
    <location>
        <begin position="95"/>
        <end position="96"/>
    </location>
    <ligand>
        <name>pyridoxal 5'-phosphate</name>
        <dbReference type="ChEBI" id="CHEBI:597326"/>
    </ligand>
</feature>
<feature type="binding site" evidence="5">
    <location>
        <position position="127"/>
    </location>
    <ligand>
        <name>pyridoxal 5'-phosphate</name>
        <dbReference type="ChEBI" id="CHEBI:597326"/>
    </ligand>
</feature>
<dbReference type="GO" id="GO:0003992">
    <property type="term" value="F:N2-acetyl-L-ornithine:2-oxoglutarate 5-aminotransferase activity"/>
    <property type="evidence" value="ECO:0007669"/>
    <property type="project" value="UniProtKB-UniRule"/>
</dbReference>
<dbReference type="GO" id="GO:0005737">
    <property type="term" value="C:cytoplasm"/>
    <property type="evidence" value="ECO:0007669"/>
    <property type="project" value="UniProtKB-SubCell"/>
</dbReference>
<dbReference type="GO" id="GO:0042802">
    <property type="term" value="F:identical protein binding"/>
    <property type="evidence" value="ECO:0007669"/>
    <property type="project" value="TreeGrafter"/>
</dbReference>
<dbReference type="CDD" id="cd00610">
    <property type="entry name" value="OAT_like"/>
    <property type="match status" value="1"/>
</dbReference>
<name>A0A9X3ECN8_9GAMM</name>
<dbReference type="Pfam" id="PF00202">
    <property type="entry name" value="Aminotran_3"/>
    <property type="match status" value="1"/>
</dbReference>
<comment type="similarity">
    <text evidence="5">Belongs to the class-III pyridoxal-phosphate-dependent aminotransferase family. ArgD subfamily.</text>
</comment>
<protein>
    <recommendedName>
        <fullName evidence="5">Acetylornithine aminotransferase</fullName>
        <shortName evidence="5">ACOAT</shortName>
        <ecNumber evidence="5">2.6.1.11</ecNumber>
    </recommendedName>
</protein>
<keyword evidence="2 5" id="KW-0028">Amino-acid biosynthesis</keyword>
<dbReference type="SUPFAM" id="SSF53383">
    <property type="entry name" value="PLP-dependent transferases"/>
    <property type="match status" value="1"/>
</dbReference>
<feature type="binding site" evidence="5">
    <location>
        <position position="130"/>
    </location>
    <ligand>
        <name>N(2)-acetyl-L-ornithine</name>
        <dbReference type="ChEBI" id="CHEBI:57805"/>
    </ligand>
</feature>
<keyword evidence="5" id="KW-0963">Cytoplasm</keyword>
<evidence type="ECO:0000313" key="6">
    <source>
        <dbReference type="EMBL" id="MCY0965142.1"/>
    </source>
</evidence>
<organism evidence="6 7">
    <name type="scientific">Parathalassolituus penaei</name>
    <dbReference type="NCBI Taxonomy" id="2997323"/>
    <lineage>
        <taxon>Bacteria</taxon>
        <taxon>Pseudomonadati</taxon>
        <taxon>Pseudomonadota</taxon>
        <taxon>Gammaproteobacteria</taxon>
        <taxon>Oceanospirillales</taxon>
        <taxon>Oceanospirillaceae</taxon>
        <taxon>Parathalassolituus</taxon>
    </lineage>
</organism>
<keyword evidence="1 5" id="KW-0032">Aminotransferase</keyword>
<dbReference type="Gene3D" id="3.90.1150.10">
    <property type="entry name" value="Aspartate Aminotransferase, domain 1"/>
    <property type="match status" value="1"/>
</dbReference>
<dbReference type="EC" id="2.6.1.11" evidence="5"/>
<comment type="pathway">
    <text evidence="5">Amino-acid biosynthesis; L-arginine biosynthesis; N(2)-acetyl-L-ornithine from L-glutamate: step 4/4.</text>
</comment>
<reference evidence="6" key="1">
    <citation type="submission" date="2022-11" db="EMBL/GenBank/DDBJ databases">
        <title>Parathalassolutuus dongxingensis gen. nov., sp. nov., a novel member of family Oceanospirillaceae isolated from a coastal shrimp pond in Guangxi, China.</title>
        <authorList>
            <person name="Chen H."/>
        </authorList>
    </citation>
    <scope>NUCLEOTIDE SEQUENCE</scope>
    <source>
        <strain evidence="6">G-43</strain>
    </source>
</reference>
<evidence type="ECO:0000313" key="7">
    <source>
        <dbReference type="Proteomes" id="UP001150830"/>
    </source>
</evidence>
<dbReference type="AlphaFoldDB" id="A0A9X3ECN8"/>
<evidence type="ECO:0000256" key="3">
    <source>
        <dbReference type="ARBA" id="ARBA00022679"/>
    </source>
</evidence>
<dbReference type="InterPro" id="IPR015421">
    <property type="entry name" value="PyrdxlP-dep_Trfase_major"/>
</dbReference>